<sequence length="124" mass="12752">MGGIGLASLLPPVTPPVADAPPAIEAPARLRFDPLRLTPDEPNGAAGDPRASQLVVDIVLPAGSRIASAHATLVERRIALPIAVVSAEGLATYTLPSSWQGRARLHFELQSAAGARIPAVEGVL</sequence>
<gene>
    <name evidence="1" type="ORF">SAMN04488509_11716</name>
</gene>
<keyword evidence="2" id="KW-1185">Reference proteome</keyword>
<evidence type="ECO:0000313" key="2">
    <source>
        <dbReference type="Proteomes" id="UP000199603"/>
    </source>
</evidence>
<protein>
    <submittedName>
        <fullName evidence="1">Uncharacterized protein</fullName>
    </submittedName>
</protein>
<proteinExistence type="predicted"/>
<dbReference type="Proteomes" id="UP000199603">
    <property type="component" value="Unassembled WGS sequence"/>
</dbReference>
<dbReference type="AlphaFoldDB" id="A0A1G6ZZ15"/>
<name>A0A1G6ZZ15_9GAMM</name>
<accession>A0A1G6ZZ15</accession>
<evidence type="ECO:0000313" key="1">
    <source>
        <dbReference type="EMBL" id="SDE07760.1"/>
    </source>
</evidence>
<organism evidence="1 2">
    <name type="scientific">Aquimonas voraii</name>
    <dbReference type="NCBI Taxonomy" id="265719"/>
    <lineage>
        <taxon>Bacteria</taxon>
        <taxon>Pseudomonadati</taxon>
        <taxon>Pseudomonadota</taxon>
        <taxon>Gammaproteobacteria</taxon>
        <taxon>Lysobacterales</taxon>
        <taxon>Lysobacteraceae</taxon>
        <taxon>Aquimonas</taxon>
    </lineage>
</organism>
<dbReference type="STRING" id="265719.SAMN04488509_11716"/>
<dbReference type="EMBL" id="FNAG01000017">
    <property type="protein sequence ID" value="SDE07760.1"/>
    <property type="molecule type" value="Genomic_DNA"/>
</dbReference>
<reference evidence="1 2" key="1">
    <citation type="submission" date="2016-10" db="EMBL/GenBank/DDBJ databases">
        <authorList>
            <person name="de Groot N.N."/>
        </authorList>
    </citation>
    <scope>NUCLEOTIDE SEQUENCE [LARGE SCALE GENOMIC DNA]</scope>
    <source>
        <strain evidence="1 2">DSM 16957</strain>
    </source>
</reference>